<evidence type="ECO:0000256" key="8">
    <source>
        <dbReference type="ARBA" id="ARBA00032633"/>
    </source>
</evidence>
<feature type="region of interest" description="Disordered" evidence="9">
    <location>
        <begin position="484"/>
        <end position="574"/>
    </location>
</feature>
<dbReference type="InterPro" id="IPR036034">
    <property type="entry name" value="PDZ_sf"/>
</dbReference>
<dbReference type="Gene3D" id="2.30.42.10">
    <property type="match status" value="1"/>
</dbReference>
<keyword evidence="5" id="KW-0217">Developmental protein</keyword>
<evidence type="ECO:0000256" key="5">
    <source>
        <dbReference type="ARBA" id="ARBA00022473"/>
    </source>
</evidence>
<reference evidence="11" key="4">
    <citation type="submission" date="2025-09" db="UniProtKB">
        <authorList>
            <consortium name="Ensembl"/>
        </authorList>
    </citation>
    <scope>IDENTIFICATION</scope>
</reference>
<dbReference type="SUPFAM" id="SSF50156">
    <property type="entry name" value="PDZ domain-like"/>
    <property type="match status" value="1"/>
</dbReference>
<dbReference type="STRING" id="7719.ENSCINP00000000855"/>
<evidence type="ECO:0000256" key="3">
    <source>
        <dbReference type="ARBA" id="ARBA00010034"/>
    </source>
</evidence>
<reference evidence="11" key="3">
    <citation type="submission" date="2025-08" db="UniProtKB">
        <authorList>
            <consortium name="Ensembl"/>
        </authorList>
    </citation>
    <scope>IDENTIFICATION</scope>
</reference>
<dbReference type="GO" id="GO:0001736">
    <property type="term" value="P:establishment of planar polarity"/>
    <property type="evidence" value="ECO:0007669"/>
    <property type="project" value="InterPro"/>
</dbReference>
<name>F6YW46_CIOIN</name>
<dbReference type="GO" id="GO:0016192">
    <property type="term" value="P:vesicle-mediated transport"/>
    <property type="evidence" value="ECO:0007669"/>
    <property type="project" value="InterPro"/>
</dbReference>
<dbReference type="InterPro" id="IPR043989">
    <property type="entry name" value="CCZ1/INTU/HSP4_longin_3"/>
</dbReference>
<evidence type="ECO:0000313" key="11">
    <source>
        <dbReference type="Ensembl" id="ENSCINP00000000855.3"/>
    </source>
</evidence>
<evidence type="ECO:0000256" key="9">
    <source>
        <dbReference type="SAM" id="MobiDB-lite"/>
    </source>
</evidence>
<dbReference type="GO" id="GO:0005737">
    <property type="term" value="C:cytoplasm"/>
    <property type="evidence" value="ECO:0000318"/>
    <property type="project" value="GO_Central"/>
</dbReference>
<protein>
    <recommendedName>
        <fullName evidence="4">Protein inturned</fullName>
    </recommendedName>
    <alternativeName>
        <fullName evidence="8">Inturned planar cell polarity effector homolog</fullName>
    </alternativeName>
</protein>
<comment type="similarity">
    <text evidence="3">Belongs to the inturned family.</text>
</comment>
<evidence type="ECO:0000259" key="10">
    <source>
        <dbReference type="PROSITE" id="PS50106"/>
    </source>
</evidence>
<dbReference type="HOGENOM" id="CLU_014223_0_0_1"/>
<evidence type="ECO:0000256" key="7">
    <source>
        <dbReference type="ARBA" id="ARBA00022794"/>
    </source>
</evidence>
<dbReference type="InterPro" id="IPR001478">
    <property type="entry name" value="PDZ"/>
</dbReference>
<keyword evidence="6" id="KW-0963">Cytoplasm</keyword>
<dbReference type="GO" id="GO:0007399">
    <property type="term" value="P:nervous system development"/>
    <property type="evidence" value="ECO:0000318"/>
    <property type="project" value="GO_Central"/>
</dbReference>
<dbReference type="GO" id="GO:0009986">
    <property type="term" value="C:cell surface"/>
    <property type="evidence" value="ECO:0007669"/>
    <property type="project" value="UniProtKB-SubCell"/>
</dbReference>
<dbReference type="Pfam" id="PF19031">
    <property type="entry name" value="Intu_longin_1"/>
    <property type="match status" value="1"/>
</dbReference>
<evidence type="ECO:0000256" key="2">
    <source>
        <dbReference type="ARBA" id="ARBA00004241"/>
    </source>
</evidence>
<dbReference type="GO" id="GO:0060271">
    <property type="term" value="P:cilium assembly"/>
    <property type="evidence" value="ECO:0000318"/>
    <property type="project" value="GO_Central"/>
</dbReference>
<evidence type="ECO:0000256" key="4">
    <source>
        <dbReference type="ARBA" id="ARBA00015639"/>
    </source>
</evidence>
<dbReference type="PANTHER" id="PTHR21082">
    <property type="entry name" value="PROTEIN INTURNED"/>
    <property type="match status" value="1"/>
</dbReference>
<dbReference type="EMBL" id="EAAA01000165">
    <property type="status" value="NOT_ANNOTATED_CDS"/>
    <property type="molecule type" value="Genomic_DNA"/>
</dbReference>
<dbReference type="PROSITE" id="PS50106">
    <property type="entry name" value="PDZ"/>
    <property type="match status" value="1"/>
</dbReference>
<dbReference type="Ensembl" id="ENSCINT00000000855.3">
    <property type="protein sequence ID" value="ENSCINP00000000855.3"/>
    <property type="gene ID" value="ENSCING00000000469.3"/>
</dbReference>
<evidence type="ECO:0000313" key="12">
    <source>
        <dbReference type="Proteomes" id="UP000008144"/>
    </source>
</evidence>
<dbReference type="PANTHER" id="PTHR21082:SF4">
    <property type="entry name" value="PROTEIN INTURNED"/>
    <property type="match status" value="1"/>
</dbReference>
<dbReference type="InterPro" id="IPR043988">
    <property type="entry name" value="CCZ1/INTU_longin_2"/>
</dbReference>
<dbReference type="GeneTree" id="ENSGT00390000001301"/>
<sequence length="712" mass="79138">LLASMLGIITLDMRLDNQSDTSEDSSYEKLSVDVLVPGGAALQTGQVNLGDILRAVNEVPVTINNVEKVLRSVTQPCDLKLLFQVDQNNIENFKEIVSMHKLPSKNTDDVSIIHLLSPAEDNAKSSQLPGPHGVMFLTMNIKSDTAGDDDDLLYNYPSSDSVSTPISKLLQIRGVFITLSDMMKDNFSCSVLSSSLMVENQLVHCAYYSIGSEILIICVPGSSFTVAHVQKVAANAVRLLNLMYGSLLSAFQPENKHRVDHLFHNILMLNSASTYERLTEPFHLTQSNYLRLPGEVSAHVNAALSEFEASDFEGGFAEKHSYTRRLYNIRGSCLFHNQHLIANHLPTEDFSDLYLFCYNHALLEPAKKDKIGLLLIWREVFRWKNRVCYTNDKADFTESKGRYFWLIVGLKKNILCVLLQMNGKLFPTAHTPRPDPLYVNQAKATLLNLESYNLQGCISQVATSSSLPFITTANNFVSKPQSLFKSAKPPTGSSGQSKGFKLPFNSPLKLRNTASDSDGEIKSTQSPKTHPKFREKSFSSQGSGESFGSPKPTAKLGNSQMNTSRQASMKLETDGQSKVESKYIQLTTGNVNTLFLYVNLDTAKGIAIMPTDYDINCNTSLMDQSIVENFRRYALIIQQRLAAKDGAVDECHEEGVMFQCHGGVTSGQQKKQPPHVQYWVVGRSLKSPLKQELYVCFSSSASQNMIELAFRI</sequence>
<feature type="compositionally biased region" description="Low complexity" evidence="9">
    <location>
        <begin position="538"/>
        <end position="549"/>
    </location>
</feature>
<dbReference type="Proteomes" id="UP000008144">
    <property type="component" value="Chromosome 1"/>
</dbReference>
<comment type="subcellular location">
    <subcellularLocation>
        <location evidence="2">Cell surface</location>
    </subcellularLocation>
    <subcellularLocation>
        <location evidence="1">Cytoplasm</location>
        <location evidence="1">Cytoskeleton</location>
        <location evidence="1">Cilium basal body</location>
    </subcellularLocation>
</comment>
<evidence type="ECO:0000256" key="6">
    <source>
        <dbReference type="ARBA" id="ARBA00022490"/>
    </source>
</evidence>
<keyword evidence="12" id="KW-1185">Reference proteome</keyword>
<dbReference type="InterPro" id="IPR039151">
    <property type="entry name" value="INTU"/>
</dbReference>
<dbReference type="InterPro" id="IPR043987">
    <property type="entry name" value="CCZ1/INTU/HSP4_longin_1"/>
</dbReference>
<accession>F6YW46</accession>
<dbReference type="OMA" id="YVCHRSD"/>
<dbReference type="GO" id="GO:0005929">
    <property type="term" value="C:cilium"/>
    <property type="evidence" value="ECO:0000318"/>
    <property type="project" value="GO_Central"/>
</dbReference>
<reference evidence="12" key="1">
    <citation type="journal article" date="2002" name="Science">
        <title>The draft genome of Ciona intestinalis: insights into chordate and vertebrate origins.</title>
        <authorList>
            <person name="Dehal P."/>
            <person name="Satou Y."/>
            <person name="Campbell R.K."/>
            <person name="Chapman J."/>
            <person name="Degnan B."/>
            <person name="De Tomaso A."/>
            <person name="Davidson B."/>
            <person name="Di Gregorio A."/>
            <person name="Gelpke M."/>
            <person name="Goodstein D.M."/>
            <person name="Harafuji N."/>
            <person name="Hastings K.E."/>
            <person name="Ho I."/>
            <person name="Hotta K."/>
            <person name="Huang W."/>
            <person name="Kawashima T."/>
            <person name="Lemaire P."/>
            <person name="Martinez D."/>
            <person name="Meinertzhagen I.A."/>
            <person name="Necula S."/>
            <person name="Nonaka M."/>
            <person name="Putnam N."/>
            <person name="Rash S."/>
            <person name="Saiga H."/>
            <person name="Satake M."/>
            <person name="Terry A."/>
            <person name="Yamada L."/>
            <person name="Wang H.G."/>
            <person name="Awazu S."/>
            <person name="Azumi K."/>
            <person name="Boore J."/>
            <person name="Branno M."/>
            <person name="Chin-Bow S."/>
            <person name="DeSantis R."/>
            <person name="Doyle S."/>
            <person name="Francino P."/>
            <person name="Keys D.N."/>
            <person name="Haga S."/>
            <person name="Hayashi H."/>
            <person name="Hino K."/>
            <person name="Imai K.S."/>
            <person name="Inaba K."/>
            <person name="Kano S."/>
            <person name="Kobayashi K."/>
            <person name="Kobayashi M."/>
            <person name="Lee B.I."/>
            <person name="Makabe K.W."/>
            <person name="Manohar C."/>
            <person name="Matassi G."/>
            <person name="Medina M."/>
            <person name="Mochizuki Y."/>
            <person name="Mount S."/>
            <person name="Morishita T."/>
            <person name="Miura S."/>
            <person name="Nakayama A."/>
            <person name="Nishizaka S."/>
            <person name="Nomoto H."/>
            <person name="Ohta F."/>
            <person name="Oishi K."/>
            <person name="Rigoutsos I."/>
            <person name="Sano M."/>
            <person name="Sasaki A."/>
            <person name="Sasakura Y."/>
            <person name="Shoguchi E."/>
            <person name="Shin-i T."/>
            <person name="Spagnuolo A."/>
            <person name="Stainier D."/>
            <person name="Suzuki M.M."/>
            <person name="Tassy O."/>
            <person name="Takatori N."/>
            <person name="Tokuoka M."/>
            <person name="Yagi K."/>
            <person name="Yoshizaki F."/>
            <person name="Wada S."/>
            <person name="Zhang C."/>
            <person name="Hyatt P.D."/>
            <person name="Larimer F."/>
            <person name="Detter C."/>
            <person name="Doggett N."/>
            <person name="Glavina T."/>
            <person name="Hawkins T."/>
            <person name="Richardson P."/>
            <person name="Lucas S."/>
            <person name="Kohara Y."/>
            <person name="Levine M."/>
            <person name="Satoh N."/>
            <person name="Rokhsar D.S."/>
        </authorList>
    </citation>
    <scope>NUCLEOTIDE SEQUENCE [LARGE SCALE GENOMIC DNA]</scope>
</reference>
<dbReference type="InParanoid" id="F6YW46"/>
<organism evidence="11 12">
    <name type="scientific">Ciona intestinalis</name>
    <name type="common">Transparent sea squirt</name>
    <name type="synonym">Ascidia intestinalis</name>
    <dbReference type="NCBI Taxonomy" id="7719"/>
    <lineage>
        <taxon>Eukaryota</taxon>
        <taxon>Metazoa</taxon>
        <taxon>Chordata</taxon>
        <taxon>Tunicata</taxon>
        <taxon>Ascidiacea</taxon>
        <taxon>Phlebobranchia</taxon>
        <taxon>Cionidae</taxon>
        <taxon>Ciona</taxon>
    </lineage>
</organism>
<dbReference type="Pfam" id="PF19032">
    <property type="entry name" value="Intu_longin_2"/>
    <property type="match status" value="1"/>
</dbReference>
<proteinExistence type="inferred from homology"/>
<dbReference type="Pfam" id="PF19033">
    <property type="entry name" value="Intu_longin_3"/>
    <property type="match status" value="1"/>
</dbReference>
<keyword evidence="7" id="KW-0970">Cilium biogenesis/degradation</keyword>
<reference evidence="11" key="2">
    <citation type="journal article" date="2008" name="Genome Biol.">
        <title>Improved genome assembly and evidence-based global gene model set for the chordate Ciona intestinalis: new insight into intron and operon populations.</title>
        <authorList>
            <person name="Satou Y."/>
            <person name="Mineta K."/>
            <person name="Ogasawara M."/>
            <person name="Sasakura Y."/>
            <person name="Shoguchi E."/>
            <person name="Ueno K."/>
            <person name="Yamada L."/>
            <person name="Matsumoto J."/>
            <person name="Wasserscheid J."/>
            <person name="Dewar K."/>
            <person name="Wiley G.B."/>
            <person name="Macmil S.L."/>
            <person name="Roe B.A."/>
            <person name="Zeller R.W."/>
            <person name="Hastings K.E."/>
            <person name="Lemaire P."/>
            <person name="Lindquist E."/>
            <person name="Endo T."/>
            <person name="Hotta K."/>
            <person name="Inaba K."/>
        </authorList>
    </citation>
    <scope>NUCLEOTIDE SEQUENCE [LARGE SCALE GENOMIC DNA]</scope>
    <source>
        <strain evidence="11">wild type</strain>
    </source>
</reference>
<evidence type="ECO:0000256" key="1">
    <source>
        <dbReference type="ARBA" id="ARBA00004120"/>
    </source>
</evidence>
<feature type="compositionally biased region" description="Polar residues" evidence="9">
    <location>
        <begin position="512"/>
        <end position="528"/>
    </location>
</feature>
<feature type="compositionally biased region" description="Polar residues" evidence="9">
    <location>
        <begin position="556"/>
        <end position="567"/>
    </location>
</feature>
<feature type="domain" description="PDZ" evidence="10">
    <location>
        <begin position="1"/>
        <end position="85"/>
    </location>
</feature>
<dbReference type="AlphaFoldDB" id="F6YW46"/>